<dbReference type="PANTHER" id="PTHR34135">
    <property type="entry name" value="LYSOZYME"/>
    <property type="match status" value="1"/>
</dbReference>
<organism evidence="4 5">
    <name type="scientific">Paenibacillus nuruki</name>
    <dbReference type="NCBI Taxonomy" id="1886670"/>
    <lineage>
        <taxon>Bacteria</taxon>
        <taxon>Bacillati</taxon>
        <taxon>Bacillota</taxon>
        <taxon>Bacilli</taxon>
        <taxon>Bacillales</taxon>
        <taxon>Paenibacillaceae</taxon>
        <taxon>Paenibacillus</taxon>
    </lineage>
</organism>
<accession>A0A1E3L7Y6</accession>
<dbReference type="PROSITE" id="PS51904">
    <property type="entry name" value="GLYCOSYL_HYDROL_F25_2"/>
    <property type="match status" value="1"/>
</dbReference>
<evidence type="ECO:0000313" key="5">
    <source>
        <dbReference type="Proteomes" id="UP000094578"/>
    </source>
</evidence>
<dbReference type="GO" id="GO:0003796">
    <property type="term" value="F:lysozyme activity"/>
    <property type="evidence" value="ECO:0007669"/>
    <property type="project" value="InterPro"/>
</dbReference>
<dbReference type="PANTHER" id="PTHR34135:SF2">
    <property type="entry name" value="LYSOZYME"/>
    <property type="match status" value="1"/>
</dbReference>
<dbReference type="InterPro" id="IPR002053">
    <property type="entry name" value="Glyco_hydro_25"/>
</dbReference>
<dbReference type="EMBL" id="MDER01000027">
    <property type="protein sequence ID" value="ODP29927.1"/>
    <property type="molecule type" value="Genomic_DNA"/>
</dbReference>
<name>A0A1E3L7Y6_9BACL</name>
<evidence type="ECO:0000256" key="2">
    <source>
        <dbReference type="ARBA" id="ARBA00022801"/>
    </source>
</evidence>
<evidence type="ECO:0000256" key="1">
    <source>
        <dbReference type="ARBA" id="ARBA00010646"/>
    </source>
</evidence>
<gene>
    <name evidence="4" type="ORF">PTI45_00702</name>
</gene>
<keyword evidence="5" id="KW-1185">Reference proteome</keyword>
<proteinExistence type="inferred from homology"/>
<dbReference type="GO" id="GO:0016052">
    <property type="term" value="P:carbohydrate catabolic process"/>
    <property type="evidence" value="ECO:0007669"/>
    <property type="project" value="TreeGrafter"/>
</dbReference>
<comment type="caution">
    <text evidence="4">The sequence shown here is derived from an EMBL/GenBank/DDBJ whole genome shotgun (WGS) entry which is preliminary data.</text>
</comment>
<dbReference type="Pfam" id="PF01183">
    <property type="entry name" value="Glyco_hydro_25"/>
    <property type="match status" value="1"/>
</dbReference>
<comment type="similarity">
    <text evidence="1">Belongs to the glycosyl hydrolase 25 family.</text>
</comment>
<keyword evidence="3" id="KW-0326">Glycosidase</keyword>
<dbReference type="CDD" id="cd00599">
    <property type="entry name" value="GH25_muramidase"/>
    <property type="match status" value="1"/>
</dbReference>
<dbReference type="SMART" id="SM00641">
    <property type="entry name" value="Glyco_25"/>
    <property type="match status" value="1"/>
</dbReference>
<dbReference type="STRING" id="1886670.PTI45_00702"/>
<keyword evidence="2" id="KW-0378">Hydrolase</keyword>
<dbReference type="AlphaFoldDB" id="A0A1E3L7Y6"/>
<sequence>MQPKTPDGAQGIDVSHWQGSIDWNKVKVDGKHYAFIKATEGTRNKDAKFIFNIKGAKAAGLLVGAYHFLNATSPAVARQEANHFVQRLQEIGGANVLDFPPVLDYENNPGRLDKSTISAIARAFLEEVERLTEVKPMIYTGNAFAANFDTSLSSYSLWIARYSTTRIPDDCTAWKSWDFWQYSDSGYVRGIGGNVDLNIYKGTLVQLISTYGKKPEEKPTDKGDEPMTAEEKKAFQALEATVKAQAERIAALTDSRDLLKTSINKVDTRIQRIEQTQKMDIPTWAKEAVSSALATGVIQDPEGGSYDFYRLLTVLYRKGLI</sequence>
<reference evidence="4 5" key="1">
    <citation type="submission" date="2016-08" db="EMBL/GenBank/DDBJ databases">
        <title>Genome sequencing of Paenibacillus sp. TI45-13ar, isolated from Korean traditional nuruk.</title>
        <authorList>
            <person name="Kim S.-J."/>
        </authorList>
    </citation>
    <scope>NUCLEOTIDE SEQUENCE [LARGE SCALE GENOMIC DNA]</scope>
    <source>
        <strain evidence="4 5">TI45-13ar</strain>
    </source>
</reference>
<dbReference type="RefSeq" id="WP_069326163.1">
    <property type="nucleotide sequence ID" value="NZ_MDER01000027.1"/>
</dbReference>
<dbReference type="PATRIC" id="fig|1886670.3.peg.721"/>
<dbReference type="InterPro" id="IPR018077">
    <property type="entry name" value="Glyco_hydro_fam25_subgr"/>
</dbReference>
<protein>
    <submittedName>
        <fullName evidence="4">Lysozyme M1</fullName>
    </submittedName>
</protein>
<evidence type="ECO:0000256" key="3">
    <source>
        <dbReference type="ARBA" id="ARBA00023295"/>
    </source>
</evidence>
<dbReference type="Proteomes" id="UP000094578">
    <property type="component" value="Unassembled WGS sequence"/>
</dbReference>
<dbReference type="SUPFAM" id="SSF51445">
    <property type="entry name" value="(Trans)glycosidases"/>
    <property type="match status" value="1"/>
</dbReference>
<dbReference type="GO" id="GO:0009253">
    <property type="term" value="P:peptidoglycan catabolic process"/>
    <property type="evidence" value="ECO:0007669"/>
    <property type="project" value="InterPro"/>
</dbReference>
<dbReference type="Gene3D" id="3.20.20.80">
    <property type="entry name" value="Glycosidases"/>
    <property type="match status" value="1"/>
</dbReference>
<evidence type="ECO:0000313" key="4">
    <source>
        <dbReference type="EMBL" id="ODP29927.1"/>
    </source>
</evidence>
<dbReference type="InterPro" id="IPR017853">
    <property type="entry name" value="GH"/>
</dbReference>
<dbReference type="GO" id="GO:0016998">
    <property type="term" value="P:cell wall macromolecule catabolic process"/>
    <property type="evidence" value="ECO:0007669"/>
    <property type="project" value="InterPro"/>
</dbReference>